<keyword evidence="2" id="KW-1133">Transmembrane helix</keyword>
<reference evidence="3 5" key="1">
    <citation type="submission" date="2014-06" db="EMBL/GenBank/DDBJ databases">
        <title>Helicobacter pullorum isolates in fresh chicken meat - phenotypic and genotypic features.</title>
        <authorList>
            <person name="Borges V."/>
            <person name="Santos A."/>
            <person name="Correia C.B."/>
            <person name="Saraiva M."/>
            <person name="Menard A."/>
            <person name="Vieira L."/>
            <person name="Sampaio D.A."/>
            <person name="Gomes J.P."/>
            <person name="Oleastro M."/>
        </authorList>
    </citation>
    <scope>NUCLEOTIDE SEQUENCE [LARGE SCALE GENOMIC DNA]</scope>
    <source>
        <strain evidence="3 5">229334/12</strain>
    </source>
</reference>
<dbReference type="STRING" id="35818.HPU229336_06090"/>
<feature type="transmembrane region" description="Helical" evidence="2">
    <location>
        <begin position="29"/>
        <end position="51"/>
    </location>
</feature>
<dbReference type="AlphaFoldDB" id="A0A0N1EAY0"/>
<keyword evidence="1" id="KW-0175">Coiled coil</keyword>
<evidence type="ECO:0000313" key="4">
    <source>
        <dbReference type="EMBL" id="STQ87480.1"/>
    </source>
</evidence>
<reference evidence="4 6" key="2">
    <citation type="submission" date="2018-06" db="EMBL/GenBank/DDBJ databases">
        <authorList>
            <consortium name="Pathogen Informatics"/>
            <person name="Doyle S."/>
        </authorList>
    </citation>
    <scope>NUCLEOTIDE SEQUENCE [LARGE SCALE GENOMIC DNA]</scope>
    <source>
        <strain evidence="4 6">NCTC13156</strain>
    </source>
</reference>
<dbReference type="EMBL" id="JNOC01000079">
    <property type="protein sequence ID" value="KPH54926.1"/>
    <property type="molecule type" value="Genomic_DNA"/>
</dbReference>
<evidence type="ECO:0000313" key="5">
    <source>
        <dbReference type="Proteomes" id="UP000037997"/>
    </source>
</evidence>
<proteinExistence type="predicted"/>
<protein>
    <submittedName>
        <fullName evidence="3">Uncharacterized protein</fullName>
    </submittedName>
</protein>
<accession>A0A0N1EAY0</accession>
<feature type="coiled-coil region" evidence="1">
    <location>
        <begin position="77"/>
        <end position="104"/>
    </location>
</feature>
<evidence type="ECO:0000313" key="3">
    <source>
        <dbReference type="EMBL" id="KPH54926.1"/>
    </source>
</evidence>
<organism evidence="3 5">
    <name type="scientific">Helicobacter pullorum</name>
    <dbReference type="NCBI Taxonomy" id="35818"/>
    <lineage>
        <taxon>Bacteria</taxon>
        <taxon>Pseudomonadati</taxon>
        <taxon>Campylobacterota</taxon>
        <taxon>Epsilonproteobacteria</taxon>
        <taxon>Campylobacterales</taxon>
        <taxon>Helicobacteraceae</taxon>
        <taxon>Helicobacter</taxon>
    </lineage>
</organism>
<dbReference type="RefSeq" id="WP_054198590.1">
    <property type="nucleotide sequence ID" value="NZ_JNOC01000079.1"/>
</dbReference>
<keyword evidence="2" id="KW-0472">Membrane</keyword>
<dbReference type="EMBL" id="UGJF01000001">
    <property type="protein sequence ID" value="STQ87480.1"/>
    <property type="molecule type" value="Genomic_DNA"/>
</dbReference>
<name>A0A0N1EAY0_9HELI</name>
<evidence type="ECO:0000256" key="2">
    <source>
        <dbReference type="SAM" id="Phobius"/>
    </source>
</evidence>
<evidence type="ECO:0000313" key="6">
    <source>
        <dbReference type="Proteomes" id="UP000255269"/>
    </source>
</evidence>
<keyword evidence="2" id="KW-0812">Transmembrane</keyword>
<dbReference type="PATRIC" id="fig|35818.11.peg.2328"/>
<dbReference type="Proteomes" id="UP000037997">
    <property type="component" value="Unassembled WGS sequence"/>
</dbReference>
<evidence type="ECO:0000256" key="1">
    <source>
        <dbReference type="SAM" id="Coils"/>
    </source>
</evidence>
<sequence length="238" mass="27277">MEENNKNTQSPEEPIIQLNFDEETKKSHFWLFLSILITLIIVIFGVGYYFLNHKNSQSAIQSLQNTLGITQETTSTEYAKEEEIRRLQEALMQKEKELLNLAQSVEGLNISMQEIQQTNTTNLRYTIKPKKQIIAECFSMQIGKWDIPQGCLLSLATKIGNELEKDKKVVAFEIQGIVDNNPYKGLSPELKQEGLASFRAWSAIREINKKIPNATAFEGPSLQLKDKRGYRIKAYFVE</sequence>
<gene>
    <name evidence="3" type="ORF">HPU229334_11760</name>
    <name evidence="4" type="ORF">NCTC13156_00298</name>
</gene>
<dbReference type="Proteomes" id="UP000255269">
    <property type="component" value="Unassembled WGS sequence"/>
</dbReference>